<dbReference type="FunFam" id="3.40.50.300:FF:000474">
    <property type="entry name" value="Putative ABC transporter ATP-binding subunit"/>
    <property type="match status" value="1"/>
</dbReference>
<feature type="transmembrane region" description="Helical" evidence="10">
    <location>
        <begin position="781"/>
        <end position="802"/>
    </location>
</feature>
<dbReference type="SUPFAM" id="SSF52540">
    <property type="entry name" value="P-loop containing nucleoside triphosphate hydrolases"/>
    <property type="match status" value="1"/>
</dbReference>
<name>A0A1X2ALF0_9MYCO</name>
<dbReference type="PROSITE" id="PS50006">
    <property type="entry name" value="FHA_DOMAIN"/>
    <property type="match status" value="2"/>
</dbReference>
<feature type="domain" description="FHA" evidence="11">
    <location>
        <begin position="26"/>
        <end position="75"/>
    </location>
</feature>
<evidence type="ECO:0000313" key="13">
    <source>
        <dbReference type="EMBL" id="ORW33795.1"/>
    </source>
</evidence>
<dbReference type="Gene3D" id="2.60.200.20">
    <property type="match status" value="2"/>
</dbReference>
<feature type="compositionally biased region" description="Pro residues" evidence="9">
    <location>
        <begin position="166"/>
        <end position="194"/>
    </location>
</feature>
<dbReference type="Pfam" id="PF00005">
    <property type="entry name" value="ABC_tran"/>
    <property type="match status" value="1"/>
</dbReference>
<feature type="compositionally biased region" description="Pro residues" evidence="9">
    <location>
        <begin position="134"/>
        <end position="152"/>
    </location>
</feature>
<dbReference type="InterPro" id="IPR003439">
    <property type="entry name" value="ABC_transporter-like_ATP-bd"/>
</dbReference>
<dbReference type="SUPFAM" id="SSF49879">
    <property type="entry name" value="SMAD/FHA domain"/>
    <property type="match status" value="2"/>
</dbReference>
<dbReference type="STRING" id="767916.AWB91_06420"/>
<dbReference type="CDD" id="cd22694">
    <property type="entry name" value="FHA_Rv1747-like_rpt1"/>
    <property type="match status" value="1"/>
</dbReference>
<keyword evidence="4 10" id="KW-0812">Transmembrane</keyword>
<evidence type="ECO:0000256" key="10">
    <source>
        <dbReference type="SAM" id="Phobius"/>
    </source>
</evidence>
<dbReference type="EMBL" id="LQPK01000002">
    <property type="protein sequence ID" value="ORW33795.1"/>
    <property type="molecule type" value="Genomic_DNA"/>
</dbReference>
<dbReference type="AlphaFoldDB" id="A0A1X2ALF0"/>
<feature type="transmembrane region" description="Helical" evidence="10">
    <location>
        <begin position="710"/>
        <end position="734"/>
    </location>
</feature>
<reference evidence="13" key="2">
    <citation type="submission" date="2016-01" db="EMBL/GenBank/DDBJ databases">
        <authorList>
            <person name="Ana R.F.D.C."/>
            <person name="Tarcisio F."/>
            <person name="Maria L.L."/>
            <person name="Monica P."/>
            <person name="Wana L.O.D.C."/>
            <person name="Elisabetta G."/>
            <person name="Jeann R.D.C.B."/>
            <person name="Veronica D.S."/>
            <person name="Karla V.B.L."/>
            <person name="Roberto B."/>
            <person name="Antonella G."/>
            <person name="Anna F."/>
            <person name="Alessandro M."/>
            <person name="Pamela F."/>
            <person name="Francesca D.L."/>
            <person name="Giulia F.S."/>
            <person name="Sara T."/>
            <person name="Fabio R."/>
            <person name="Olivier J."/>
            <person name="Nicola S."/>
            <person name="Enrico T."/>
        </authorList>
    </citation>
    <scope>NUCLEOTIDE SEQUENCE</scope>
    <source>
        <strain evidence="13">FI-07156</strain>
    </source>
</reference>
<dbReference type="Pfam" id="PF00498">
    <property type="entry name" value="FHA"/>
    <property type="match status" value="2"/>
</dbReference>
<evidence type="ECO:0000256" key="5">
    <source>
        <dbReference type="ARBA" id="ARBA00022741"/>
    </source>
</evidence>
<keyword evidence="7 10" id="KW-1133">Transmembrane helix</keyword>
<dbReference type="PROSITE" id="PS00211">
    <property type="entry name" value="ABC_TRANSPORTER_1"/>
    <property type="match status" value="1"/>
</dbReference>
<sequence>MSAPAPPALTVRHDGSERTFAAGHDVVVGRDLRADMRITHPLISRAHLLLRFDQGRWLAIDNGSLNGTFVNGRRVPVVDIHDGQTLNIGNPDGPQLTFEVGRHQGMAGRPPRTESMGIPVAAHAGTAWAASQPPGAPVAAPPAPPPPGPPGRTPNWAQPSTRRPHPGPPPPAYPPSGGRPPAYPPSAPPPPNFQPHPQMSAPAAPQTEMSANLAKPPEVANLATKMFQALMPGRSGAMPKPSGAVTIGRATDNDIVIQDVLASRHHAFLTQTPLGTEIRDAHSVNGTFVNGVRVGSAVLTEGDVVTIGNVDLVFTRDTLVRRTEAATRTGGLEVNGVCFEVDHGKQLLDHISLTARPGTLTAIIGGSGAGKTTLSRLIAGYTSPTSGSVTFEGHNIHAEYASMRSRIGMVPQDDVVHRQLTVSQALGYAAELRLPPDTSKADREQVVAQVLEELELTKHADTRVDKLSGGQRKRASVALELLTGPSLLILDEPTTGLDPALDRQVMMMLRQLADAGRVVLVVTHSVAYLDVCDQLLLVAPGGKTAFLGPPSQIGAAMGTTNWADIFAKVGADPDEANRRFLAENRPPEMVAPSESSPGDLGEPVHTDVLRQFSTVARRQVRLVISDRGYTVFLALLPFLIGVLTLTVRGKTGYGMGDPASNSPNQADQILVMLTVGAVFMGTALTIRDLVGERPIFKREQAVGLSTASYLAAKIAVFSVFAIMQAGIATLISVIGWGQPIAKAVMLGNVSFELFFDVALTCVASALLGMALSAIAKSQDQIMPFLVVAIMSQLVFCGGLIWVTNRPVLDQLSWFTPARWGYASAASTIDTHRLVVGPTDPKDQHFDHKASAWLFDVGMLLALCVFYSAIVYWKIRLKRHVPTLAAAKSRKRFARR</sequence>
<evidence type="ECO:0000313" key="15">
    <source>
        <dbReference type="Proteomes" id="UP000193285"/>
    </source>
</evidence>
<dbReference type="OrthoDB" id="9804819at2"/>
<feature type="transmembrane region" description="Helical" evidence="10">
    <location>
        <begin position="628"/>
        <end position="649"/>
    </location>
</feature>
<protein>
    <submittedName>
        <fullName evidence="14">ABC transporter ATP-binding protein</fullName>
    </submittedName>
</protein>
<proteinExistence type="predicted"/>
<evidence type="ECO:0000256" key="8">
    <source>
        <dbReference type="ARBA" id="ARBA00023136"/>
    </source>
</evidence>
<accession>A0A1X2ALF0</accession>
<keyword evidence="5" id="KW-0547">Nucleotide-binding</keyword>
<feature type="region of interest" description="Disordered" evidence="9">
    <location>
        <begin position="127"/>
        <end position="208"/>
    </location>
</feature>
<evidence type="ECO:0000256" key="3">
    <source>
        <dbReference type="ARBA" id="ARBA00022553"/>
    </source>
</evidence>
<dbReference type="InterPro" id="IPR008984">
    <property type="entry name" value="SMAD_FHA_dom_sf"/>
</dbReference>
<keyword evidence="6 14" id="KW-0067">ATP-binding</keyword>
<evidence type="ECO:0000256" key="4">
    <source>
        <dbReference type="ARBA" id="ARBA00022692"/>
    </source>
</evidence>
<dbReference type="RefSeq" id="WP_085096274.1">
    <property type="nucleotide sequence ID" value="NZ_JACKVQ010000009.1"/>
</dbReference>
<dbReference type="GO" id="GO:0005524">
    <property type="term" value="F:ATP binding"/>
    <property type="evidence" value="ECO:0007669"/>
    <property type="project" value="UniProtKB-KW"/>
</dbReference>
<dbReference type="SMART" id="SM00382">
    <property type="entry name" value="AAA"/>
    <property type="match status" value="1"/>
</dbReference>
<dbReference type="PANTHER" id="PTHR48041:SF139">
    <property type="entry name" value="PROTEIN SCARLET"/>
    <property type="match status" value="1"/>
</dbReference>
<comment type="subcellular location">
    <subcellularLocation>
        <location evidence="1">Membrane</location>
        <topology evidence="1">Multi-pass membrane protein</topology>
    </subcellularLocation>
</comment>
<dbReference type="InterPro" id="IPR000253">
    <property type="entry name" value="FHA_dom"/>
</dbReference>
<evidence type="ECO:0000256" key="9">
    <source>
        <dbReference type="SAM" id="MobiDB-lite"/>
    </source>
</evidence>
<evidence type="ECO:0000313" key="16">
    <source>
        <dbReference type="Proteomes" id="UP000193801"/>
    </source>
</evidence>
<keyword evidence="2" id="KW-0813">Transport</keyword>
<keyword evidence="16" id="KW-1185">Reference proteome</keyword>
<feature type="domain" description="ABC transporter" evidence="12">
    <location>
        <begin position="332"/>
        <end position="566"/>
    </location>
</feature>
<evidence type="ECO:0000256" key="2">
    <source>
        <dbReference type="ARBA" id="ARBA00022448"/>
    </source>
</evidence>
<dbReference type="Proteomes" id="UP000193285">
    <property type="component" value="Unassembled WGS sequence"/>
</dbReference>
<comment type="caution">
    <text evidence="14">The sequence shown here is derived from an EMBL/GenBank/DDBJ whole genome shotgun (WGS) entry which is preliminary data.</text>
</comment>
<keyword evidence="8 10" id="KW-0472">Membrane</keyword>
<dbReference type="InterPro" id="IPR027417">
    <property type="entry name" value="P-loop_NTPase"/>
</dbReference>
<reference evidence="15 16" key="1">
    <citation type="journal article" date="2015" name="Emerg. Microbes Infect.">
        <title>Characterization of 17 strains belonging to the Mycobacterium simiae complex and description of Mycobacterium paraense sp. nov.</title>
        <authorList>
            <person name="Fusco da Costa A.R."/>
            <person name="Fedrizzi T."/>
            <person name="Lopes M.L."/>
            <person name="Pecorari M."/>
            <person name="Oliveira da Costa W.L."/>
            <person name="Giacobazzi E."/>
            <person name="da Costa Bahia J.R."/>
            <person name="De Sanctis V."/>
            <person name="Batista Lima K.V."/>
            <person name="Bertorelli R."/>
            <person name="Grottola A."/>
            <person name="Fabio A."/>
            <person name="Mariottini A."/>
            <person name="Ferretti P."/>
            <person name="Di Leva F."/>
            <person name="Fregni Serpini G."/>
            <person name="Tagliazucchi S."/>
            <person name="Rumpianesi F."/>
            <person name="Jousson O."/>
            <person name="Segata N."/>
            <person name="Tortoli E."/>
        </authorList>
    </citation>
    <scope>NUCLEOTIDE SEQUENCE [LARGE SCALE GENOMIC DNA]</scope>
    <source>
        <strain evidence="13 16">FI-07156</strain>
        <strain evidence="14 15">IEC33</strain>
    </source>
</reference>
<dbReference type="PROSITE" id="PS50893">
    <property type="entry name" value="ABC_TRANSPORTER_2"/>
    <property type="match status" value="1"/>
</dbReference>
<feature type="domain" description="FHA" evidence="11">
    <location>
        <begin position="245"/>
        <end position="294"/>
    </location>
</feature>
<dbReference type="EMBL" id="LQPN01000014">
    <property type="protein sequence ID" value="ORW52152.1"/>
    <property type="molecule type" value="Genomic_DNA"/>
</dbReference>
<dbReference type="Pfam" id="PF01061">
    <property type="entry name" value="ABC2_membrane"/>
    <property type="match status" value="1"/>
</dbReference>
<feature type="transmembrane region" description="Helical" evidence="10">
    <location>
        <begin position="754"/>
        <end position="774"/>
    </location>
</feature>
<reference evidence="14" key="3">
    <citation type="submission" date="2016-01" db="EMBL/GenBank/DDBJ databases">
        <authorList>
            <person name="Oliw E.H."/>
        </authorList>
    </citation>
    <scope>NUCLEOTIDE SEQUENCE</scope>
    <source>
        <strain evidence="14">IEC33</strain>
    </source>
</reference>
<gene>
    <name evidence="14" type="ORF">AWB90_02730</name>
    <name evidence="13" type="ORF">AWB91_06420</name>
</gene>
<feature type="transmembrane region" description="Helical" evidence="10">
    <location>
        <begin position="851"/>
        <end position="872"/>
    </location>
</feature>
<dbReference type="InterPro" id="IPR017871">
    <property type="entry name" value="ABC_transporter-like_CS"/>
</dbReference>
<evidence type="ECO:0000259" key="11">
    <source>
        <dbReference type="PROSITE" id="PS50006"/>
    </source>
</evidence>
<evidence type="ECO:0000259" key="12">
    <source>
        <dbReference type="PROSITE" id="PS50893"/>
    </source>
</evidence>
<dbReference type="InterPro" id="IPR003593">
    <property type="entry name" value="AAA+_ATPase"/>
</dbReference>
<dbReference type="Proteomes" id="UP000193801">
    <property type="component" value="Unassembled WGS sequence"/>
</dbReference>
<dbReference type="InterPro" id="IPR013525">
    <property type="entry name" value="ABC2_TM"/>
</dbReference>
<dbReference type="GO" id="GO:0016887">
    <property type="term" value="F:ATP hydrolysis activity"/>
    <property type="evidence" value="ECO:0007669"/>
    <property type="project" value="InterPro"/>
</dbReference>
<dbReference type="InterPro" id="IPR050352">
    <property type="entry name" value="ABCG_transporters"/>
</dbReference>
<dbReference type="GO" id="GO:0140359">
    <property type="term" value="F:ABC-type transporter activity"/>
    <property type="evidence" value="ECO:0007669"/>
    <property type="project" value="InterPro"/>
</dbReference>
<organism evidence="14 15">
    <name type="scientific">Mycobacterium paraense</name>
    <dbReference type="NCBI Taxonomy" id="767916"/>
    <lineage>
        <taxon>Bacteria</taxon>
        <taxon>Bacillati</taxon>
        <taxon>Actinomycetota</taxon>
        <taxon>Actinomycetes</taxon>
        <taxon>Mycobacteriales</taxon>
        <taxon>Mycobacteriaceae</taxon>
        <taxon>Mycobacterium</taxon>
        <taxon>Mycobacterium simiae complex</taxon>
    </lineage>
</organism>
<evidence type="ECO:0000256" key="7">
    <source>
        <dbReference type="ARBA" id="ARBA00022989"/>
    </source>
</evidence>
<evidence type="ECO:0000256" key="6">
    <source>
        <dbReference type="ARBA" id="ARBA00022840"/>
    </source>
</evidence>
<keyword evidence="3" id="KW-0597">Phosphoprotein</keyword>
<dbReference type="GO" id="GO:0016020">
    <property type="term" value="C:membrane"/>
    <property type="evidence" value="ECO:0007669"/>
    <property type="project" value="UniProtKB-SubCell"/>
</dbReference>
<dbReference type="Gene3D" id="3.40.50.300">
    <property type="entry name" value="P-loop containing nucleotide triphosphate hydrolases"/>
    <property type="match status" value="1"/>
</dbReference>
<evidence type="ECO:0000256" key="1">
    <source>
        <dbReference type="ARBA" id="ARBA00004141"/>
    </source>
</evidence>
<dbReference type="SMART" id="SM00240">
    <property type="entry name" value="FHA"/>
    <property type="match status" value="2"/>
</dbReference>
<dbReference type="PANTHER" id="PTHR48041">
    <property type="entry name" value="ABC TRANSPORTER G FAMILY MEMBER 28"/>
    <property type="match status" value="1"/>
</dbReference>
<evidence type="ECO:0000313" key="14">
    <source>
        <dbReference type="EMBL" id="ORW52152.1"/>
    </source>
</evidence>